<dbReference type="OrthoDB" id="27095at2759"/>
<evidence type="ECO:0000313" key="10">
    <source>
        <dbReference type="EMBL" id="KAF2755093.1"/>
    </source>
</evidence>
<gene>
    <name evidence="10" type="ORF">EJ05DRAFT_478902</name>
</gene>
<organism evidence="10 11">
    <name type="scientific">Pseudovirgaria hyperparasitica</name>
    <dbReference type="NCBI Taxonomy" id="470096"/>
    <lineage>
        <taxon>Eukaryota</taxon>
        <taxon>Fungi</taxon>
        <taxon>Dikarya</taxon>
        <taxon>Ascomycota</taxon>
        <taxon>Pezizomycotina</taxon>
        <taxon>Dothideomycetes</taxon>
        <taxon>Dothideomycetes incertae sedis</taxon>
        <taxon>Acrospermales</taxon>
        <taxon>Acrospermaceae</taxon>
        <taxon>Pseudovirgaria</taxon>
    </lineage>
</organism>
<dbReference type="InterPro" id="IPR019008">
    <property type="entry name" value="Beta_sandwich_EMC7"/>
</dbReference>
<dbReference type="PANTHER" id="PTHR13605">
    <property type="entry name" value="ER MEMBRANE PROTEIN COMPLEX SUBUNIT 7"/>
    <property type="match status" value="1"/>
</dbReference>
<protein>
    <recommendedName>
        <fullName evidence="9">ER membrane protein complex subunit 7 beta-sandwich domain-containing protein</fullName>
    </recommendedName>
</protein>
<dbReference type="InterPro" id="IPR039163">
    <property type="entry name" value="EMC7"/>
</dbReference>
<feature type="domain" description="ER membrane protein complex subunit 7 beta-sandwich" evidence="9">
    <location>
        <begin position="32"/>
        <end position="161"/>
    </location>
</feature>
<evidence type="ECO:0000256" key="2">
    <source>
        <dbReference type="ARBA" id="ARBA00022692"/>
    </source>
</evidence>
<evidence type="ECO:0000256" key="1">
    <source>
        <dbReference type="ARBA" id="ARBA00004167"/>
    </source>
</evidence>
<evidence type="ECO:0000256" key="8">
    <source>
        <dbReference type="SAM" id="SignalP"/>
    </source>
</evidence>
<proteinExistence type="predicted"/>
<evidence type="ECO:0000256" key="6">
    <source>
        <dbReference type="SAM" id="MobiDB-lite"/>
    </source>
</evidence>
<dbReference type="Pfam" id="PF09430">
    <property type="entry name" value="EMC7_beta-sandw"/>
    <property type="match status" value="1"/>
</dbReference>
<dbReference type="PANTHER" id="PTHR13605:SF4">
    <property type="entry name" value="ER MEMBRANE PROTEIN COMPLEX SUBUNIT 7"/>
    <property type="match status" value="1"/>
</dbReference>
<feature type="chain" id="PRO_5025654780" description="ER membrane protein complex subunit 7 beta-sandwich domain-containing protein" evidence="8">
    <location>
        <begin position="18"/>
        <end position="238"/>
    </location>
</feature>
<dbReference type="RefSeq" id="XP_033597544.1">
    <property type="nucleotide sequence ID" value="XM_033744553.1"/>
</dbReference>
<reference evidence="10" key="1">
    <citation type="journal article" date="2020" name="Stud. Mycol.">
        <title>101 Dothideomycetes genomes: a test case for predicting lifestyles and emergence of pathogens.</title>
        <authorList>
            <person name="Haridas S."/>
            <person name="Albert R."/>
            <person name="Binder M."/>
            <person name="Bloem J."/>
            <person name="Labutti K."/>
            <person name="Salamov A."/>
            <person name="Andreopoulos B."/>
            <person name="Baker S."/>
            <person name="Barry K."/>
            <person name="Bills G."/>
            <person name="Bluhm B."/>
            <person name="Cannon C."/>
            <person name="Castanera R."/>
            <person name="Culley D."/>
            <person name="Daum C."/>
            <person name="Ezra D."/>
            <person name="Gonzalez J."/>
            <person name="Henrissat B."/>
            <person name="Kuo A."/>
            <person name="Liang C."/>
            <person name="Lipzen A."/>
            <person name="Lutzoni F."/>
            <person name="Magnuson J."/>
            <person name="Mondo S."/>
            <person name="Nolan M."/>
            <person name="Ohm R."/>
            <person name="Pangilinan J."/>
            <person name="Park H.-J."/>
            <person name="Ramirez L."/>
            <person name="Alfaro M."/>
            <person name="Sun H."/>
            <person name="Tritt A."/>
            <person name="Yoshinaga Y."/>
            <person name="Zwiers L.-H."/>
            <person name="Turgeon B."/>
            <person name="Goodwin S."/>
            <person name="Spatafora J."/>
            <person name="Crous P."/>
            <person name="Grigoriev I."/>
        </authorList>
    </citation>
    <scope>NUCLEOTIDE SEQUENCE</scope>
    <source>
        <strain evidence="10">CBS 121739</strain>
    </source>
</reference>
<feature type="transmembrane region" description="Helical" evidence="7">
    <location>
        <begin position="158"/>
        <end position="176"/>
    </location>
</feature>
<evidence type="ECO:0000256" key="3">
    <source>
        <dbReference type="ARBA" id="ARBA00022729"/>
    </source>
</evidence>
<evidence type="ECO:0000259" key="9">
    <source>
        <dbReference type="Pfam" id="PF09430"/>
    </source>
</evidence>
<feature type="signal peptide" evidence="8">
    <location>
        <begin position="1"/>
        <end position="17"/>
    </location>
</feature>
<dbReference type="GO" id="GO:0072546">
    <property type="term" value="C:EMC complex"/>
    <property type="evidence" value="ECO:0007669"/>
    <property type="project" value="TreeGrafter"/>
</dbReference>
<name>A0A6A6VXX1_9PEZI</name>
<dbReference type="GeneID" id="54485607"/>
<feature type="region of interest" description="Disordered" evidence="6">
    <location>
        <begin position="37"/>
        <end position="56"/>
    </location>
</feature>
<keyword evidence="4 7" id="KW-1133">Transmembrane helix</keyword>
<keyword evidence="11" id="KW-1185">Reference proteome</keyword>
<sequence>MHLSLPLLLALVTTAFSASLTLYIPPSTRLPNPAVLPPTTHATLHAHGPPRSTSLSRKNTFEFTDLEPGSYLATIHCRDYHFETLRVDVTATVAADGTKQDEKVTVWQTFRGNEWDNRGERRGEGGSGLVVEVGVGSGKEYYQMRQGFSPMSFLKNPMILMAVVSMGLIFGMPYLMDNMDPETKAEFEEMRKTSPLASSSNPAAQIQNFDLASWMAGKTTVGSESVGSGSGTDKKGKR</sequence>
<dbReference type="Proteomes" id="UP000799437">
    <property type="component" value="Unassembled WGS sequence"/>
</dbReference>
<evidence type="ECO:0000256" key="5">
    <source>
        <dbReference type="ARBA" id="ARBA00023136"/>
    </source>
</evidence>
<evidence type="ECO:0000313" key="11">
    <source>
        <dbReference type="Proteomes" id="UP000799437"/>
    </source>
</evidence>
<comment type="subcellular location">
    <subcellularLocation>
        <location evidence="1">Membrane</location>
        <topology evidence="1">Single-pass membrane protein</topology>
    </subcellularLocation>
</comment>
<evidence type="ECO:0000256" key="7">
    <source>
        <dbReference type="SAM" id="Phobius"/>
    </source>
</evidence>
<dbReference type="EMBL" id="ML996578">
    <property type="protein sequence ID" value="KAF2755093.1"/>
    <property type="molecule type" value="Genomic_DNA"/>
</dbReference>
<evidence type="ECO:0000256" key="4">
    <source>
        <dbReference type="ARBA" id="ARBA00022989"/>
    </source>
</evidence>
<dbReference type="AlphaFoldDB" id="A0A6A6VXX1"/>
<keyword evidence="5 7" id="KW-0472">Membrane</keyword>
<keyword evidence="3 8" id="KW-0732">Signal</keyword>
<keyword evidence="2 7" id="KW-0812">Transmembrane</keyword>
<accession>A0A6A6VXX1</accession>